<dbReference type="InterPro" id="IPR009057">
    <property type="entry name" value="Homeodomain-like_sf"/>
</dbReference>
<gene>
    <name evidence="7" type="ORF">B1H19_37555</name>
</gene>
<feature type="compositionally biased region" description="Polar residues" evidence="5">
    <location>
        <begin position="1"/>
        <end position="19"/>
    </location>
</feature>
<keyword evidence="2 4" id="KW-0238">DNA-binding</keyword>
<dbReference type="GO" id="GO:0045892">
    <property type="term" value="P:negative regulation of DNA-templated transcription"/>
    <property type="evidence" value="ECO:0007669"/>
    <property type="project" value="InterPro"/>
</dbReference>
<keyword evidence="3" id="KW-0804">Transcription</keyword>
<dbReference type="EMBL" id="CP020569">
    <property type="protein sequence ID" value="ARF59130.1"/>
    <property type="molecule type" value="Genomic_DNA"/>
</dbReference>
<feature type="DNA-binding region" description="H-T-H motif" evidence="4">
    <location>
        <begin position="80"/>
        <end position="99"/>
    </location>
</feature>
<dbReference type="InterPro" id="IPR004111">
    <property type="entry name" value="Repressor_TetR_C"/>
</dbReference>
<reference evidence="7 8" key="1">
    <citation type="submission" date="2017-04" db="EMBL/GenBank/DDBJ databases">
        <title>Complete Genome Sequence of Streptomyces gilvosporeus F607, a Capable Producer of Natamycin.</title>
        <authorList>
            <person name="Zong G."/>
            <person name="Zhong C."/>
            <person name="Fu J."/>
            <person name="Qin R."/>
            <person name="Cao G."/>
        </authorList>
    </citation>
    <scope>NUCLEOTIDE SEQUENCE [LARGE SCALE GENOMIC DNA]</scope>
    <source>
        <strain evidence="7 8">F607</strain>
    </source>
</reference>
<dbReference type="AlphaFoldDB" id="A0A1V0U271"/>
<dbReference type="SUPFAM" id="SSF48498">
    <property type="entry name" value="Tetracyclin repressor-like, C-terminal domain"/>
    <property type="match status" value="1"/>
</dbReference>
<dbReference type="Proteomes" id="UP000192726">
    <property type="component" value="Chromosome"/>
</dbReference>
<keyword evidence="8" id="KW-1185">Reference proteome</keyword>
<feature type="region of interest" description="Disordered" evidence="5">
    <location>
        <begin position="1"/>
        <end position="37"/>
    </location>
</feature>
<keyword evidence="1" id="KW-0805">Transcription regulation</keyword>
<evidence type="ECO:0000313" key="8">
    <source>
        <dbReference type="Proteomes" id="UP000192726"/>
    </source>
</evidence>
<evidence type="ECO:0000256" key="5">
    <source>
        <dbReference type="SAM" id="MobiDB-lite"/>
    </source>
</evidence>
<dbReference type="SUPFAM" id="SSF46689">
    <property type="entry name" value="Homeodomain-like"/>
    <property type="match status" value="1"/>
</dbReference>
<name>A0A1V0U271_9ACTN</name>
<dbReference type="KEGG" id="sgv:B1H19_37555"/>
<dbReference type="PANTHER" id="PTHR30055">
    <property type="entry name" value="HTH-TYPE TRANSCRIPTIONAL REGULATOR RUTR"/>
    <property type="match status" value="1"/>
</dbReference>
<evidence type="ECO:0000259" key="6">
    <source>
        <dbReference type="PROSITE" id="PS50977"/>
    </source>
</evidence>
<dbReference type="Gene3D" id="1.10.10.60">
    <property type="entry name" value="Homeodomain-like"/>
    <property type="match status" value="1"/>
</dbReference>
<evidence type="ECO:0000256" key="3">
    <source>
        <dbReference type="ARBA" id="ARBA00023163"/>
    </source>
</evidence>
<organism evidence="7 8">
    <name type="scientific">Streptomyces gilvosporeus</name>
    <dbReference type="NCBI Taxonomy" id="553510"/>
    <lineage>
        <taxon>Bacteria</taxon>
        <taxon>Bacillati</taxon>
        <taxon>Actinomycetota</taxon>
        <taxon>Actinomycetes</taxon>
        <taxon>Kitasatosporales</taxon>
        <taxon>Streptomycetaceae</taxon>
        <taxon>Streptomyces</taxon>
    </lineage>
</organism>
<feature type="domain" description="HTH tetR-type" evidence="6">
    <location>
        <begin position="57"/>
        <end position="117"/>
    </location>
</feature>
<protein>
    <submittedName>
        <fullName evidence="7">TetR family transcriptional regulator</fullName>
    </submittedName>
</protein>
<evidence type="ECO:0000256" key="1">
    <source>
        <dbReference type="ARBA" id="ARBA00023015"/>
    </source>
</evidence>
<dbReference type="STRING" id="553510.B1H19_37555"/>
<dbReference type="Pfam" id="PF02909">
    <property type="entry name" value="TetR_C_1"/>
    <property type="match status" value="1"/>
</dbReference>
<accession>A0A1V0U271</accession>
<proteinExistence type="predicted"/>
<dbReference type="InterPro" id="IPR050109">
    <property type="entry name" value="HTH-type_TetR-like_transc_reg"/>
</dbReference>
<dbReference type="Gene3D" id="1.10.357.10">
    <property type="entry name" value="Tetracycline Repressor, domain 2"/>
    <property type="match status" value="1"/>
</dbReference>
<dbReference type="OrthoDB" id="2570341at2"/>
<evidence type="ECO:0000313" key="7">
    <source>
        <dbReference type="EMBL" id="ARF59130.1"/>
    </source>
</evidence>
<dbReference type="InterPro" id="IPR036271">
    <property type="entry name" value="Tet_transcr_reg_TetR-rel_C_sf"/>
</dbReference>
<dbReference type="PROSITE" id="PS50977">
    <property type="entry name" value="HTH_TETR_2"/>
    <property type="match status" value="1"/>
</dbReference>
<evidence type="ECO:0000256" key="4">
    <source>
        <dbReference type="PROSITE-ProRule" id="PRU00335"/>
    </source>
</evidence>
<evidence type="ECO:0000256" key="2">
    <source>
        <dbReference type="ARBA" id="ARBA00023125"/>
    </source>
</evidence>
<sequence>MRTTYTSLCTSSTGDTLYTNGRPERSPRVAAQKKSRDADAPVLWERMERPAAAPRASLTPQKIAAVAVQVADAEGFAAVTMRRLATELGVAPMAAYRHVSGKDDLWALMVDQVTAELAVPDEVTGWRDILRAYALASRAMMLRHPWLAQLPTPHFVLTPNRMAVAERQLAALDGHGMDTDSMMAAFRAVNAYVHGATQSEVALHQYMEDNGWASGDETRRALAPQMTYLMETGRYPTYRRYALGAGRKDDAAWQFETGLDCVLDGIAVRINS</sequence>
<dbReference type="PANTHER" id="PTHR30055:SF151">
    <property type="entry name" value="TRANSCRIPTIONAL REGULATORY PROTEIN"/>
    <property type="match status" value="1"/>
</dbReference>
<dbReference type="InterPro" id="IPR001647">
    <property type="entry name" value="HTH_TetR"/>
</dbReference>
<dbReference type="GO" id="GO:0000976">
    <property type="term" value="F:transcription cis-regulatory region binding"/>
    <property type="evidence" value="ECO:0007669"/>
    <property type="project" value="TreeGrafter"/>
</dbReference>
<dbReference type="GO" id="GO:0003700">
    <property type="term" value="F:DNA-binding transcription factor activity"/>
    <property type="evidence" value="ECO:0007669"/>
    <property type="project" value="TreeGrafter"/>
</dbReference>
<dbReference type="Pfam" id="PF00440">
    <property type="entry name" value="TetR_N"/>
    <property type="match status" value="1"/>
</dbReference>